<dbReference type="PROSITE" id="PS40000">
    <property type="entry name" value="DM_1"/>
    <property type="match status" value="1"/>
</dbReference>
<feature type="region of interest" description="Disordered" evidence="7">
    <location>
        <begin position="118"/>
        <end position="169"/>
    </location>
</feature>
<keyword evidence="4 5" id="KW-0539">Nucleus</keyword>
<feature type="DNA-binding region" description="DM" evidence="5">
    <location>
        <begin position="29"/>
        <end position="76"/>
    </location>
</feature>
<evidence type="ECO:0000256" key="7">
    <source>
        <dbReference type="SAM" id="MobiDB-lite"/>
    </source>
</evidence>
<keyword evidence="10" id="KW-1185">Reference proteome</keyword>
<keyword evidence="6" id="KW-0175">Coiled coil</keyword>
<reference evidence="9 10" key="1">
    <citation type="submission" date="2019-01" db="EMBL/GenBank/DDBJ databases">
        <authorList>
            <person name="Sayadi A."/>
        </authorList>
    </citation>
    <scope>NUCLEOTIDE SEQUENCE [LARGE SCALE GENOMIC DNA]</scope>
</reference>
<organism evidence="9 10">
    <name type="scientific">Callosobruchus maculatus</name>
    <name type="common">Southern cowpea weevil</name>
    <name type="synonym">Pulse bruchid</name>
    <dbReference type="NCBI Taxonomy" id="64391"/>
    <lineage>
        <taxon>Eukaryota</taxon>
        <taxon>Metazoa</taxon>
        <taxon>Ecdysozoa</taxon>
        <taxon>Arthropoda</taxon>
        <taxon>Hexapoda</taxon>
        <taxon>Insecta</taxon>
        <taxon>Pterygota</taxon>
        <taxon>Neoptera</taxon>
        <taxon>Endopterygota</taxon>
        <taxon>Coleoptera</taxon>
        <taxon>Polyphaga</taxon>
        <taxon>Cucujiformia</taxon>
        <taxon>Chrysomeloidea</taxon>
        <taxon>Chrysomelidae</taxon>
        <taxon>Bruchinae</taxon>
        <taxon>Bruchini</taxon>
        <taxon>Callosobruchus</taxon>
    </lineage>
</organism>
<dbReference type="Pfam" id="PF00751">
    <property type="entry name" value="DM"/>
    <property type="match status" value="1"/>
</dbReference>
<name>A0A653CCI8_CALMS</name>
<dbReference type="InterPro" id="IPR036407">
    <property type="entry name" value="DM_DNA-bd_sf"/>
</dbReference>
<keyword evidence="2 5" id="KW-0862">Zinc</keyword>
<sequence length="224" mass="24430">MSDNQEYDAKMNIGSASSTSSTPRSRPTCARCRNHLKKIALKGHKRYCMYRGCKCEKCLLTSERQTVMAMQKALQRAEAQHEAMLRNGATNADDLPLLPVSQKNSPLVPPLDSSMDCDSSGSSLCSNPPNIPRKATPTLAIPSTTTVGRIGESKKLPQSQYYSSNPNSNSQPLLAAHHKMSPLLPLTNLVLISYALSMLSLSGKPEKANAHKENLMDKQIFLSG</sequence>
<dbReference type="SMART" id="SM00301">
    <property type="entry name" value="DM"/>
    <property type="match status" value="1"/>
</dbReference>
<feature type="compositionally biased region" description="Low complexity" evidence="7">
    <location>
        <begin position="15"/>
        <end position="28"/>
    </location>
</feature>
<feature type="domain" description="DM" evidence="8">
    <location>
        <begin position="29"/>
        <end position="76"/>
    </location>
</feature>
<dbReference type="GO" id="GO:0000981">
    <property type="term" value="F:DNA-binding transcription factor activity, RNA polymerase II-specific"/>
    <property type="evidence" value="ECO:0007669"/>
    <property type="project" value="TreeGrafter"/>
</dbReference>
<dbReference type="OrthoDB" id="5842031at2759"/>
<dbReference type="Gene3D" id="4.10.1040.10">
    <property type="entry name" value="DM DNA-binding domain"/>
    <property type="match status" value="1"/>
</dbReference>
<evidence type="ECO:0000259" key="8">
    <source>
        <dbReference type="PROSITE" id="PS50809"/>
    </source>
</evidence>
<evidence type="ECO:0000256" key="4">
    <source>
        <dbReference type="ARBA" id="ARBA00023242"/>
    </source>
</evidence>
<protein>
    <recommendedName>
        <fullName evidence="8">DM domain-containing protein</fullName>
    </recommendedName>
</protein>
<dbReference type="FunFam" id="4.10.1040.10:FF:000001">
    <property type="entry name" value="doublesex- and mab-3-related transcription factor 1"/>
    <property type="match status" value="1"/>
</dbReference>
<dbReference type="GO" id="GO:0007548">
    <property type="term" value="P:sex differentiation"/>
    <property type="evidence" value="ECO:0007669"/>
    <property type="project" value="TreeGrafter"/>
</dbReference>
<dbReference type="PANTHER" id="PTHR12322:SF116">
    <property type="entry name" value="DOUBLESEX-MAB RELATED 99B"/>
    <property type="match status" value="1"/>
</dbReference>
<dbReference type="GO" id="GO:0005634">
    <property type="term" value="C:nucleus"/>
    <property type="evidence" value="ECO:0007669"/>
    <property type="project" value="UniProtKB-SubCell"/>
</dbReference>
<feature type="compositionally biased region" description="Low complexity" evidence="7">
    <location>
        <begin position="157"/>
        <end position="169"/>
    </location>
</feature>
<evidence type="ECO:0000256" key="2">
    <source>
        <dbReference type="ARBA" id="ARBA00022833"/>
    </source>
</evidence>
<proteinExistence type="predicted"/>
<dbReference type="GO" id="GO:0046872">
    <property type="term" value="F:metal ion binding"/>
    <property type="evidence" value="ECO:0007669"/>
    <property type="project" value="UniProtKB-KW"/>
</dbReference>
<dbReference type="InterPro" id="IPR026607">
    <property type="entry name" value="DMRT"/>
</dbReference>
<dbReference type="EMBL" id="CAACVG010007468">
    <property type="protein sequence ID" value="VEN45615.1"/>
    <property type="molecule type" value="Genomic_DNA"/>
</dbReference>
<dbReference type="PROSITE" id="PS50809">
    <property type="entry name" value="DM_2"/>
    <property type="match status" value="1"/>
</dbReference>
<dbReference type="GO" id="GO:0000978">
    <property type="term" value="F:RNA polymerase II cis-regulatory region sequence-specific DNA binding"/>
    <property type="evidence" value="ECO:0007669"/>
    <property type="project" value="TreeGrafter"/>
</dbReference>
<evidence type="ECO:0000256" key="1">
    <source>
        <dbReference type="ARBA" id="ARBA00022723"/>
    </source>
</evidence>
<feature type="region of interest" description="Disordered" evidence="7">
    <location>
        <begin position="1"/>
        <end position="28"/>
    </location>
</feature>
<keyword evidence="3 5" id="KW-0238">DNA-binding</keyword>
<comment type="subcellular location">
    <subcellularLocation>
        <location evidence="5">Nucleus</location>
    </subcellularLocation>
</comment>
<dbReference type="Proteomes" id="UP000410492">
    <property type="component" value="Unassembled WGS sequence"/>
</dbReference>
<dbReference type="AlphaFoldDB" id="A0A653CCI8"/>
<evidence type="ECO:0000313" key="9">
    <source>
        <dbReference type="EMBL" id="VEN45615.1"/>
    </source>
</evidence>
<dbReference type="PANTHER" id="PTHR12322">
    <property type="entry name" value="DOUBLESEX AND MAB-3 RELATED TRANSCRIPTION FACTOR DMRT"/>
    <property type="match status" value="1"/>
</dbReference>
<evidence type="ECO:0000256" key="6">
    <source>
        <dbReference type="SAM" id="Coils"/>
    </source>
</evidence>
<dbReference type="InterPro" id="IPR001275">
    <property type="entry name" value="DM_DNA-bd"/>
</dbReference>
<keyword evidence="1 5" id="KW-0479">Metal-binding</keyword>
<dbReference type="SUPFAM" id="SSF82927">
    <property type="entry name" value="Cysteine-rich DNA binding domain, (DM domain)"/>
    <property type="match status" value="1"/>
</dbReference>
<feature type="coiled-coil region" evidence="6">
    <location>
        <begin position="60"/>
        <end position="87"/>
    </location>
</feature>
<accession>A0A653CCI8</accession>
<evidence type="ECO:0000256" key="3">
    <source>
        <dbReference type="ARBA" id="ARBA00023125"/>
    </source>
</evidence>
<evidence type="ECO:0000313" key="10">
    <source>
        <dbReference type="Proteomes" id="UP000410492"/>
    </source>
</evidence>
<gene>
    <name evidence="9" type="ORF">CALMAC_LOCUS8012</name>
</gene>
<evidence type="ECO:0000256" key="5">
    <source>
        <dbReference type="PROSITE-ProRule" id="PRU00070"/>
    </source>
</evidence>